<dbReference type="InterPro" id="IPR036354">
    <property type="entry name" value="Prot_inh_pot1_sf"/>
</dbReference>
<evidence type="ECO:0000256" key="5">
    <source>
        <dbReference type="ARBA" id="ARBA00023242"/>
    </source>
</evidence>
<reference evidence="7" key="1">
    <citation type="submission" date="2023-05" db="EMBL/GenBank/DDBJ databases">
        <authorList>
            <person name="Huff M."/>
        </authorList>
    </citation>
    <scope>NUCLEOTIDE SEQUENCE</scope>
</reference>
<accession>A0AAD2EFV9</accession>
<dbReference type="InterPro" id="IPR022702">
    <property type="entry name" value="Cytosine_MeTrfase1_RFD"/>
</dbReference>
<dbReference type="Proteomes" id="UP000834106">
    <property type="component" value="Chromosome 22"/>
</dbReference>
<dbReference type="SUPFAM" id="SSF54654">
    <property type="entry name" value="CI-2 family of serine protease inhibitors"/>
    <property type="match status" value="1"/>
</dbReference>
<keyword evidence="5" id="KW-0539">Nucleus</keyword>
<organism evidence="7 8">
    <name type="scientific">Fraxinus pennsylvanica</name>
    <dbReference type="NCBI Taxonomy" id="56036"/>
    <lineage>
        <taxon>Eukaryota</taxon>
        <taxon>Viridiplantae</taxon>
        <taxon>Streptophyta</taxon>
        <taxon>Embryophyta</taxon>
        <taxon>Tracheophyta</taxon>
        <taxon>Spermatophyta</taxon>
        <taxon>Magnoliopsida</taxon>
        <taxon>eudicotyledons</taxon>
        <taxon>Gunneridae</taxon>
        <taxon>Pentapetalae</taxon>
        <taxon>asterids</taxon>
        <taxon>lamiids</taxon>
        <taxon>Lamiales</taxon>
        <taxon>Oleaceae</taxon>
        <taxon>Oleeae</taxon>
        <taxon>Fraxinus</taxon>
    </lineage>
</organism>
<dbReference type="GO" id="GO:0005634">
    <property type="term" value="C:nucleus"/>
    <property type="evidence" value="ECO:0007669"/>
    <property type="project" value="UniProtKB-SubCell"/>
</dbReference>
<dbReference type="GO" id="GO:0009611">
    <property type="term" value="P:response to wounding"/>
    <property type="evidence" value="ECO:0007669"/>
    <property type="project" value="InterPro"/>
</dbReference>
<evidence type="ECO:0000256" key="2">
    <source>
        <dbReference type="ARBA" id="ARBA00008210"/>
    </source>
</evidence>
<comment type="similarity">
    <text evidence="2">Belongs to the protease inhibitor I13 (potato type I serine protease inhibitor) family.</text>
</comment>
<dbReference type="PANTHER" id="PTHR33091">
    <property type="entry name" value="PROTEIN, PUTATIVE, EXPRESSED-RELATED"/>
    <property type="match status" value="1"/>
</dbReference>
<evidence type="ECO:0000256" key="4">
    <source>
        <dbReference type="ARBA" id="ARBA00022900"/>
    </source>
</evidence>
<protein>
    <recommendedName>
        <fullName evidence="6">RFTS domain-containing protein</fullName>
    </recommendedName>
</protein>
<dbReference type="GO" id="GO:0004867">
    <property type="term" value="F:serine-type endopeptidase inhibitor activity"/>
    <property type="evidence" value="ECO:0007669"/>
    <property type="project" value="UniProtKB-KW"/>
</dbReference>
<keyword evidence="3" id="KW-0646">Protease inhibitor</keyword>
<keyword evidence="8" id="KW-1185">Reference proteome</keyword>
<keyword evidence="4" id="KW-0722">Serine protease inhibitor</keyword>
<dbReference type="InterPro" id="IPR000864">
    <property type="entry name" value="Prot_inh_pot1"/>
</dbReference>
<sequence length="162" mass="18593">MSLRAPYPPCASSDGYCDTGYKATWPNTLGMDGEQAKAIIEKDNPLVTVLIRAPNNYVIHNFCCNRVWVFVDEHYKVLVIPKIFLLGTTDKGLQRIFKQVEAWKFDLSDEEPEIFVLSKGNNWIKLLKPRIVLFGVDEQEQGNNHVYSRELAQELGLYGEWL</sequence>
<dbReference type="Pfam" id="PF00280">
    <property type="entry name" value="potato_inhibit"/>
    <property type="match status" value="1"/>
</dbReference>
<evidence type="ECO:0000259" key="6">
    <source>
        <dbReference type="Pfam" id="PF12047"/>
    </source>
</evidence>
<evidence type="ECO:0000256" key="1">
    <source>
        <dbReference type="ARBA" id="ARBA00004123"/>
    </source>
</evidence>
<name>A0AAD2EFV9_9LAMI</name>
<proteinExistence type="inferred from homology"/>
<dbReference type="PANTHER" id="PTHR33091:SF29">
    <property type="entry name" value="SUBTILISIN INHIBITOR 1"/>
    <property type="match status" value="1"/>
</dbReference>
<dbReference type="EMBL" id="OU503057">
    <property type="protein sequence ID" value="CAI9786445.1"/>
    <property type="molecule type" value="Genomic_DNA"/>
</dbReference>
<evidence type="ECO:0000256" key="3">
    <source>
        <dbReference type="ARBA" id="ARBA00022690"/>
    </source>
</evidence>
<dbReference type="Gene3D" id="3.30.10.10">
    <property type="entry name" value="Trypsin Inhibitor V, subunit A"/>
    <property type="match status" value="1"/>
</dbReference>
<comment type="subcellular location">
    <subcellularLocation>
        <location evidence="1">Nucleus</location>
    </subcellularLocation>
</comment>
<evidence type="ECO:0000313" key="7">
    <source>
        <dbReference type="EMBL" id="CAI9786445.1"/>
    </source>
</evidence>
<evidence type="ECO:0000313" key="8">
    <source>
        <dbReference type="Proteomes" id="UP000834106"/>
    </source>
</evidence>
<dbReference type="AlphaFoldDB" id="A0AAD2EFV9"/>
<gene>
    <name evidence="7" type="ORF">FPE_LOCUS33875</name>
</gene>
<feature type="domain" description="RFTS" evidence="6">
    <location>
        <begin position="87"/>
        <end position="130"/>
    </location>
</feature>
<dbReference type="Pfam" id="PF12047">
    <property type="entry name" value="DNMT1-RFD"/>
    <property type="match status" value="1"/>
</dbReference>